<gene>
    <name evidence="1" type="ORF">EV356DRAFT_457888</name>
</gene>
<name>A0A6A6GRR9_VIRVR</name>
<reference evidence="1" key="1">
    <citation type="journal article" date="2020" name="Stud. Mycol.">
        <title>101 Dothideomycetes genomes: a test case for predicting lifestyles and emergence of pathogens.</title>
        <authorList>
            <person name="Haridas S."/>
            <person name="Albert R."/>
            <person name="Binder M."/>
            <person name="Bloem J."/>
            <person name="Labutti K."/>
            <person name="Salamov A."/>
            <person name="Andreopoulos B."/>
            <person name="Baker S."/>
            <person name="Barry K."/>
            <person name="Bills G."/>
            <person name="Bluhm B."/>
            <person name="Cannon C."/>
            <person name="Castanera R."/>
            <person name="Culley D."/>
            <person name="Daum C."/>
            <person name="Ezra D."/>
            <person name="Gonzalez J."/>
            <person name="Henrissat B."/>
            <person name="Kuo A."/>
            <person name="Liang C."/>
            <person name="Lipzen A."/>
            <person name="Lutzoni F."/>
            <person name="Magnuson J."/>
            <person name="Mondo S."/>
            <person name="Nolan M."/>
            <person name="Ohm R."/>
            <person name="Pangilinan J."/>
            <person name="Park H.-J."/>
            <person name="Ramirez L."/>
            <person name="Alfaro M."/>
            <person name="Sun H."/>
            <person name="Tritt A."/>
            <person name="Yoshinaga Y."/>
            <person name="Zwiers L.-H."/>
            <person name="Turgeon B."/>
            <person name="Goodwin S."/>
            <person name="Spatafora J."/>
            <person name="Crous P."/>
            <person name="Grigoriev I."/>
        </authorList>
    </citation>
    <scope>NUCLEOTIDE SEQUENCE</scope>
    <source>
        <strain evidence="1">Tuck. ex Michener</strain>
    </source>
</reference>
<proteinExistence type="predicted"/>
<feature type="non-terminal residue" evidence="1">
    <location>
        <position position="1"/>
    </location>
</feature>
<organism evidence="1 2">
    <name type="scientific">Viridothelium virens</name>
    <name type="common">Speckled blister lichen</name>
    <name type="synonym">Trypethelium virens</name>
    <dbReference type="NCBI Taxonomy" id="1048519"/>
    <lineage>
        <taxon>Eukaryota</taxon>
        <taxon>Fungi</taxon>
        <taxon>Dikarya</taxon>
        <taxon>Ascomycota</taxon>
        <taxon>Pezizomycotina</taxon>
        <taxon>Dothideomycetes</taxon>
        <taxon>Dothideomycetes incertae sedis</taxon>
        <taxon>Trypetheliales</taxon>
        <taxon>Trypetheliaceae</taxon>
        <taxon>Viridothelium</taxon>
    </lineage>
</organism>
<dbReference type="OrthoDB" id="3439492at2759"/>
<dbReference type="Proteomes" id="UP000800092">
    <property type="component" value="Unassembled WGS sequence"/>
</dbReference>
<dbReference type="EMBL" id="ML991960">
    <property type="protein sequence ID" value="KAF2228425.1"/>
    <property type="molecule type" value="Genomic_DNA"/>
</dbReference>
<evidence type="ECO:0008006" key="3">
    <source>
        <dbReference type="Google" id="ProtNLM"/>
    </source>
</evidence>
<sequence>LGKSWVTAYLTQYPNIITHVGCKLKARRTKYATKKEVIVFLTRYKDVKLHYNIQLKDIYNIDKQGISLSVCFNLKVLTSLKKKRIL</sequence>
<dbReference type="AlphaFoldDB" id="A0A6A6GRR9"/>
<evidence type="ECO:0000313" key="2">
    <source>
        <dbReference type="Proteomes" id="UP000800092"/>
    </source>
</evidence>
<evidence type="ECO:0000313" key="1">
    <source>
        <dbReference type="EMBL" id="KAF2228425.1"/>
    </source>
</evidence>
<accession>A0A6A6GRR9</accession>
<keyword evidence="2" id="KW-1185">Reference proteome</keyword>
<protein>
    <recommendedName>
        <fullName evidence="3">HTH CENPB-type domain-containing protein</fullName>
    </recommendedName>
</protein>